<accession>A0A7J7GVD2</accession>
<dbReference type="Proteomes" id="UP000593564">
    <property type="component" value="Unassembled WGS sequence"/>
</dbReference>
<evidence type="ECO:0000313" key="4">
    <source>
        <dbReference type="Proteomes" id="UP000593564"/>
    </source>
</evidence>
<reference evidence="4" key="1">
    <citation type="journal article" date="2020" name="Nat. Commun.">
        <title>Genome assembly of wild tea tree DASZ reveals pedigree and selection history of tea varieties.</title>
        <authorList>
            <person name="Zhang W."/>
            <person name="Zhang Y."/>
            <person name="Qiu H."/>
            <person name="Guo Y."/>
            <person name="Wan H."/>
            <person name="Zhang X."/>
            <person name="Scossa F."/>
            <person name="Alseekh S."/>
            <person name="Zhang Q."/>
            <person name="Wang P."/>
            <person name="Xu L."/>
            <person name="Schmidt M.H."/>
            <person name="Jia X."/>
            <person name="Li D."/>
            <person name="Zhu A."/>
            <person name="Guo F."/>
            <person name="Chen W."/>
            <person name="Ni D."/>
            <person name="Usadel B."/>
            <person name="Fernie A.R."/>
            <person name="Wen W."/>
        </authorList>
    </citation>
    <scope>NUCLEOTIDE SEQUENCE [LARGE SCALE GENOMIC DNA]</scope>
    <source>
        <strain evidence="4">cv. G240</strain>
    </source>
</reference>
<keyword evidence="2" id="KW-0833">Ubl conjugation pathway</keyword>
<dbReference type="EMBL" id="JACBKZ010000008">
    <property type="protein sequence ID" value="KAF5944630.1"/>
    <property type="molecule type" value="Genomic_DNA"/>
</dbReference>
<comment type="pathway">
    <text evidence="1">Protein modification; protein ubiquitination.</text>
</comment>
<keyword evidence="4" id="KW-1185">Reference proteome</keyword>
<evidence type="ECO:0000313" key="3">
    <source>
        <dbReference type="EMBL" id="KAF5944630.1"/>
    </source>
</evidence>
<gene>
    <name evidence="3" type="ORF">HYC85_018707</name>
</gene>
<proteinExistence type="predicted"/>
<dbReference type="Gene3D" id="2.130.10.10">
    <property type="entry name" value="YVTN repeat-like/Quinoprotein amine dehydrogenase"/>
    <property type="match status" value="1"/>
</dbReference>
<evidence type="ECO:0000256" key="2">
    <source>
        <dbReference type="ARBA" id="ARBA00022786"/>
    </source>
</evidence>
<dbReference type="SUPFAM" id="SSF50978">
    <property type="entry name" value="WD40 repeat-like"/>
    <property type="match status" value="1"/>
</dbReference>
<evidence type="ECO:0000256" key="1">
    <source>
        <dbReference type="ARBA" id="ARBA00004906"/>
    </source>
</evidence>
<dbReference type="InterPro" id="IPR036322">
    <property type="entry name" value="WD40_repeat_dom_sf"/>
</dbReference>
<protein>
    <submittedName>
        <fullName evidence="3">Uncharacterized protein</fullName>
    </submittedName>
</protein>
<name>A0A7J7GVD2_CAMSI</name>
<organism evidence="3 4">
    <name type="scientific">Camellia sinensis</name>
    <name type="common">Tea plant</name>
    <name type="synonym">Thea sinensis</name>
    <dbReference type="NCBI Taxonomy" id="4442"/>
    <lineage>
        <taxon>Eukaryota</taxon>
        <taxon>Viridiplantae</taxon>
        <taxon>Streptophyta</taxon>
        <taxon>Embryophyta</taxon>
        <taxon>Tracheophyta</taxon>
        <taxon>Spermatophyta</taxon>
        <taxon>Magnoliopsida</taxon>
        <taxon>eudicotyledons</taxon>
        <taxon>Gunneridae</taxon>
        <taxon>Pentapetalae</taxon>
        <taxon>asterids</taxon>
        <taxon>Ericales</taxon>
        <taxon>Theaceae</taxon>
        <taxon>Camellia</taxon>
    </lineage>
</organism>
<dbReference type="PANTHER" id="PTHR22852">
    <property type="entry name" value="LETHAL 2 DENTICLELESS PROTEIN RETINOIC ACID-REGULATED NUCLEAR MATRIX-ASSOCIATED PROTEIN"/>
    <property type="match status" value="1"/>
</dbReference>
<dbReference type="GO" id="GO:0043161">
    <property type="term" value="P:proteasome-mediated ubiquitin-dependent protein catabolic process"/>
    <property type="evidence" value="ECO:0007669"/>
    <property type="project" value="TreeGrafter"/>
</dbReference>
<dbReference type="AlphaFoldDB" id="A0A7J7GVD2"/>
<dbReference type="InterPro" id="IPR015943">
    <property type="entry name" value="WD40/YVTN_repeat-like_dom_sf"/>
</dbReference>
<dbReference type="InterPro" id="IPR051865">
    <property type="entry name" value="WD-repeat_CDT2_adapter"/>
</dbReference>
<dbReference type="GO" id="GO:0005634">
    <property type="term" value="C:nucleus"/>
    <property type="evidence" value="ECO:0007669"/>
    <property type="project" value="TreeGrafter"/>
</dbReference>
<reference evidence="3 4" key="2">
    <citation type="submission" date="2020-07" db="EMBL/GenBank/DDBJ databases">
        <title>Genome assembly of wild tea tree DASZ reveals pedigree and selection history of tea varieties.</title>
        <authorList>
            <person name="Zhang W."/>
        </authorList>
    </citation>
    <scope>NUCLEOTIDE SEQUENCE [LARGE SCALE GENOMIC DNA]</scope>
    <source>
        <strain evidence="4">cv. G240</strain>
        <tissue evidence="3">Leaf</tissue>
    </source>
</reference>
<sequence>MESSKSLSFFQDIRSREVNGFRVRKRPYPDNDLSKFTQTGAVVVEHNGNHRPPMALSFCKTTKNSHIIVVTDEDGYISLFNTRLKFSSSSTFQENSEKARVNEWVAHENAIFDVCWIKVFHDFQFLRVDYCF</sequence>
<dbReference type="GO" id="GO:0030674">
    <property type="term" value="F:protein-macromolecule adaptor activity"/>
    <property type="evidence" value="ECO:0007669"/>
    <property type="project" value="TreeGrafter"/>
</dbReference>
<dbReference type="PANTHER" id="PTHR22852:SF0">
    <property type="entry name" value="DENTICLELESS PROTEIN HOMOLOG"/>
    <property type="match status" value="1"/>
</dbReference>
<comment type="caution">
    <text evidence="3">The sequence shown here is derived from an EMBL/GenBank/DDBJ whole genome shotgun (WGS) entry which is preliminary data.</text>
</comment>